<dbReference type="Proteomes" id="UP000186601">
    <property type="component" value="Unassembled WGS sequence"/>
</dbReference>
<proteinExistence type="predicted"/>
<name>A0A2R6P228_9APHY</name>
<protein>
    <submittedName>
        <fullName evidence="2">Uncharacterized protein</fullName>
    </submittedName>
</protein>
<evidence type="ECO:0000313" key="2">
    <source>
        <dbReference type="EMBL" id="PSR83954.1"/>
    </source>
</evidence>
<feature type="region of interest" description="Disordered" evidence="1">
    <location>
        <begin position="44"/>
        <end position="63"/>
    </location>
</feature>
<reference evidence="2 3" key="1">
    <citation type="submission" date="2018-02" db="EMBL/GenBank/DDBJ databases">
        <title>Genome sequence of the basidiomycete white-rot fungus Phlebia centrifuga.</title>
        <authorList>
            <person name="Granchi Z."/>
            <person name="Peng M."/>
            <person name="de Vries R.P."/>
            <person name="Hilden K."/>
            <person name="Makela M.R."/>
            <person name="Grigoriev I."/>
            <person name="Riley R."/>
        </authorList>
    </citation>
    <scope>NUCLEOTIDE SEQUENCE [LARGE SCALE GENOMIC DNA]</scope>
    <source>
        <strain evidence="2 3">FBCC195</strain>
    </source>
</reference>
<dbReference type="AlphaFoldDB" id="A0A2R6P228"/>
<accession>A0A2R6P228</accession>
<organism evidence="2 3">
    <name type="scientific">Hermanssonia centrifuga</name>
    <dbReference type="NCBI Taxonomy" id="98765"/>
    <lineage>
        <taxon>Eukaryota</taxon>
        <taxon>Fungi</taxon>
        <taxon>Dikarya</taxon>
        <taxon>Basidiomycota</taxon>
        <taxon>Agaricomycotina</taxon>
        <taxon>Agaricomycetes</taxon>
        <taxon>Polyporales</taxon>
        <taxon>Meruliaceae</taxon>
        <taxon>Hermanssonia</taxon>
    </lineage>
</organism>
<comment type="caution">
    <text evidence="2">The sequence shown here is derived from an EMBL/GenBank/DDBJ whole genome shotgun (WGS) entry which is preliminary data.</text>
</comment>
<evidence type="ECO:0000256" key="1">
    <source>
        <dbReference type="SAM" id="MobiDB-lite"/>
    </source>
</evidence>
<gene>
    <name evidence="2" type="ORF">PHLCEN_2v5558</name>
</gene>
<evidence type="ECO:0000313" key="3">
    <source>
        <dbReference type="Proteomes" id="UP000186601"/>
    </source>
</evidence>
<dbReference type="EMBL" id="MLYV02000548">
    <property type="protein sequence ID" value="PSR83954.1"/>
    <property type="molecule type" value="Genomic_DNA"/>
</dbReference>
<sequence>MSLKFETVSILTISSTGKEACPLSVLDIWNYHFKNWAKKGEHKVPVNTSPSETLSDEIKCQGA</sequence>
<keyword evidence="3" id="KW-1185">Reference proteome</keyword>